<dbReference type="RefSeq" id="WP_121099538.1">
    <property type="nucleotide sequence ID" value="NZ_RBII01000001.1"/>
</dbReference>
<sequence length="453" mass="48118">MMAFKQKIRGYKANEDGQFAVITAIIAVPLLMATSAAIDYTNAMREHKSIKDALDNAVLSAATNNRISDSERVTLAKFHFDQNYTGRANIVTEGTSENGRVDLWANGLLPYSVSDALGLSGVKLYAKSAAQRSEKEVICVLALSKSLKDSIKIKGNVEFFAPTCSVHSNSESSTAINSDSSKTPLAKSFCATGGVKGPFSPYAKGDCLPVEDPYLNVELPEIGPCVPEYKFKKGKNDDDDDDDDDDGGLIGGALGLVGDIIEESLNLTGSNSTFYPGTYCGGLTVDGINVNFKPGDYIMLDGALTFKNGAEADAEDVTFAFSGDKALLNIQSGSNVRVKAPSDGPRKGLAFMGMASPSEKLKILEKNKEGDQNKIEGGASLEVLGTVYFPTKTLKVKGEDTQMGAKAPATSFIAQKIELDGKSGARVQVNVDHRAADLPPIEPRAEDGAVLVE</sequence>
<dbReference type="InParanoid" id="A0A420WL77"/>
<dbReference type="Pfam" id="PF13400">
    <property type="entry name" value="Tad"/>
    <property type="match status" value="1"/>
</dbReference>
<feature type="domain" description="Putative Flp pilus-assembly TadG-like N-terminal" evidence="1">
    <location>
        <begin position="17"/>
        <end position="63"/>
    </location>
</feature>
<evidence type="ECO:0000259" key="1">
    <source>
        <dbReference type="Pfam" id="PF13400"/>
    </source>
</evidence>
<reference evidence="2 3" key="1">
    <citation type="submission" date="2018-10" db="EMBL/GenBank/DDBJ databases">
        <title>Genomic Encyclopedia of Type Strains, Phase IV (KMG-IV): sequencing the most valuable type-strain genomes for metagenomic binning, comparative biology and taxonomic classification.</title>
        <authorList>
            <person name="Goeker M."/>
        </authorList>
    </citation>
    <scope>NUCLEOTIDE SEQUENCE [LARGE SCALE GENOMIC DNA]</scope>
    <source>
        <strain evidence="2 3">DSM 22008</strain>
    </source>
</reference>
<accession>A0A420WL77</accession>
<dbReference type="Proteomes" id="UP000282211">
    <property type="component" value="Unassembled WGS sequence"/>
</dbReference>
<name>A0A420WL77_9PROT</name>
<keyword evidence="3" id="KW-1185">Reference proteome</keyword>
<evidence type="ECO:0000313" key="3">
    <source>
        <dbReference type="Proteomes" id="UP000282211"/>
    </source>
</evidence>
<comment type="caution">
    <text evidence="2">The sequence shown here is derived from an EMBL/GenBank/DDBJ whole genome shotgun (WGS) entry which is preliminary data.</text>
</comment>
<dbReference type="AlphaFoldDB" id="A0A420WL77"/>
<evidence type="ECO:0000313" key="2">
    <source>
        <dbReference type="EMBL" id="RKQ71801.1"/>
    </source>
</evidence>
<dbReference type="InterPro" id="IPR028087">
    <property type="entry name" value="Tad_N"/>
</dbReference>
<proteinExistence type="predicted"/>
<dbReference type="EMBL" id="RBII01000001">
    <property type="protein sequence ID" value="RKQ71801.1"/>
    <property type="molecule type" value="Genomic_DNA"/>
</dbReference>
<gene>
    <name evidence="2" type="ORF">DES40_1131</name>
</gene>
<dbReference type="OrthoDB" id="7628565at2"/>
<protein>
    <submittedName>
        <fullName evidence="2">Putative Flp pilus-assembly TadE/G-like protein</fullName>
    </submittedName>
</protein>
<organism evidence="2 3">
    <name type="scientific">Litorimonas taeanensis</name>
    <dbReference type="NCBI Taxonomy" id="568099"/>
    <lineage>
        <taxon>Bacteria</taxon>
        <taxon>Pseudomonadati</taxon>
        <taxon>Pseudomonadota</taxon>
        <taxon>Alphaproteobacteria</taxon>
        <taxon>Maricaulales</taxon>
        <taxon>Robiginitomaculaceae</taxon>
    </lineage>
</organism>